<dbReference type="EMBL" id="CM044703">
    <property type="protein sequence ID" value="KAI5670796.1"/>
    <property type="molecule type" value="Genomic_DNA"/>
</dbReference>
<evidence type="ECO:0000313" key="2">
    <source>
        <dbReference type="Proteomes" id="UP001060085"/>
    </source>
</evidence>
<name>A0ACC0BDU5_CATRO</name>
<evidence type="ECO:0000313" key="1">
    <source>
        <dbReference type="EMBL" id="KAI5670796.1"/>
    </source>
</evidence>
<organism evidence="1 2">
    <name type="scientific">Catharanthus roseus</name>
    <name type="common">Madagascar periwinkle</name>
    <name type="synonym">Vinca rosea</name>
    <dbReference type="NCBI Taxonomy" id="4058"/>
    <lineage>
        <taxon>Eukaryota</taxon>
        <taxon>Viridiplantae</taxon>
        <taxon>Streptophyta</taxon>
        <taxon>Embryophyta</taxon>
        <taxon>Tracheophyta</taxon>
        <taxon>Spermatophyta</taxon>
        <taxon>Magnoliopsida</taxon>
        <taxon>eudicotyledons</taxon>
        <taxon>Gunneridae</taxon>
        <taxon>Pentapetalae</taxon>
        <taxon>asterids</taxon>
        <taxon>lamiids</taxon>
        <taxon>Gentianales</taxon>
        <taxon>Apocynaceae</taxon>
        <taxon>Rauvolfioideae</taxon>
        <taxon>Vinceae</taxon>
        <taxon>Catharanthinae</taxon>
        <taxon>Catharanthus</taxon>
    </lineage>
</organism>
<dbReference type="Proteomes" id="UP001060085">
    <property type="component" value="Linkage Group LG03"/>
</dbReference>
<gene>
    <name evidence="1" type="ORF">M9H77_11160</name>
</gene>
<reference evidence="2" key="1">
    <citation type="journal article" date="2023" name="Nat. Plants">
        <title>Single-cell RNA sequencing provides a high-resolution roadmap for understanding the multicellular compartmentation of specialized metabolism.</title>
        <authorList>
            <person name="Sun S."/>
            <person name="Shen X."/>
            <person name="Li Y."/>
            <person name="Li Y."/>
            <person name="Wang S."/>
            <person name="Li R."/>
            <person name="Zhang H."/>
            <person name="Shen G."/>
            <person name="Guo B."/>
            <person name="Wei J."/>
            <person name="Xu J."/>
            <person name="St-Pierre B."/>
            <person name="Chen S."/>
            <person name="Sun C."/>
        </authorList>
    </citation>
    <scope>NUCLEOTIDE SEQUENCE [LARGE SCALE GENOMIC DNA]</scope>
</reference>
<accession>A0ACC0BDU5</accession>
<comment type="caution">
    <text evidence="1">The sequence shown here is derived from an EMBL/GenBank/DDBJ whole genome shotgun (WGS) entry which is preliminary data.</text>
</comment>
<keyword evidence="2" id="KW-1185">Reference proteome</keyword>
<sequence>MSKSSFFLITFVTFLVFTTARKVRINLANDSSFSTKNYTKVCDAARFTDLGLDMNEFDYCNSSLDFHSRVKDLIDRMTLYEKVGQLGNKASGALRIGLPQYKWWSEALHGVSDFGDGSTFFDDVVPSATSFPTPILTAASFNETLWNLIGKRVSTEARAMHNLGRAGLTYWSPNINAVRDPRWGRALETPGEDPYMIGVYAYNYVRGLQDIEGQESSPHDQNSRPLKVAACCKHYVAYDVDNWLGVVRENFNAHVQERDMVETFQKSFEMCVKMGDVASVMCSYNQVNGIPSCADPQLLKQTVRDKWKLNGYIVSDCDSIEVMVDKQKFLGDAPEDAVAKVLRAGLDLDCGDFYPNYTANAVLQGKVRVTDIDNALKNIFIVLMRVGFFDGMPQFDHLGKDDICSEDNINLAIEAATQGIVLLKNDNEALPLNPNQIKTLAVIGPHANATSVMIGNYKGIPCRYTSPLDAFKEATEVIYEMGCDTVSCQNNSLISQAVEASKKADATVLVVGLDLSVEAESLDRVDLLIPGYQTELINEVASNSKGPVILVVMSAGGVDIGFARDNPNIKAILWAGYAGEEGGHAIADVVFGKYNPGGRLPLTWHENSYVSMLPMTSIPLRPIDSLGYPGRTYRFFNGSVVYPFGYGLSYTTFNYKITEESETILNINLDKFTKCRDLNYIDDSAKPTCPAVLIDDLAETKIDNQDVEFSVEVENTGEMDGSDVILVYWVSPNGIVDTPIKQLIAFKKVFVEAGKSVKVNFKLNASRDLGLVDFQAYNLLAAGTHTISIGENVVSFPITINIQSSLDVNS</sequence>
<proteinExistence type="predicted"/>
<protein>
    <submittedName>
        <fullName evidence="1">Uncharacterized protein</fullName>
    </submittedName>
</protein>